<dbReference type="GO" id="GO:0008273">
    <property type="term" value="F:calcium, potassium:sodium antiporter activity"/>
    <property type="evidence" value="ECO:0007669"/>
    <property type="project" value="TreeGrafter"/>
</dbReference>
<dbReference type="Pfam" id="PF01699">
    <property type="entry name" value="Na_Ca_ex"/>
    <property type="match status" value="1"/>
</dbReference>
<evidence type="ECO:0000256" key="16">
    <source>
        <dbReference type="ARBA" id="ARBA00023201"/>
    </source>
</evidence>
<reference evidence="20" key="1">
    <citation type="submission" date="2021-01" db="EMBL/GenBank/DDBJ databases">
        <authorList>
            <person name="Corre E."/>
            <person name="Pelletier E."/>
            <person name="Niang G."/>
            <person name="Scheremetjew M."/>
            <person name="Finn R."/>
            <person name="Kale V."/>
            <person name="Holt S."/>
            <person name="Cochrane G."/>
            <person name="Meng A."/>
            <person name="Brown T."/>
            <person name="Cohen L."/>
        </authorList>
    </citation>
    <scope>NUCLEOTIDE SEQUENCE</scope>
    <source>
        <strain evidence="20">GSO104</strain>
    </source>
</reference>
<name>A0A7S4RIQ1_9STRA</name>
<keyword evidence="16" id="KW-0739">Sodium transport</keyword>
<accession>A0A7S4RIQ1</accession>
<evidence type="ECO:0000259" key="19">
    <source>
        <dbReference type="Pfam" id="PF01699"/>
    </source>
</evidence>
<comment type="similarity">
    <text evidence="2">Belongs to the Ca(2+):cation antiporter (CaCA) (TC 2.A.19) family. SLC24A subfamily.</text>
</comment>
<dbReference type="PANTHER" id="PTHR10846">
    <property type="entry name" value="SODIUM/POTASSIUM/CALCIUM EXCHANGER"/>
    <property type="match status" value="1"/>
</dbReference>
<evidence type="ECO:0000256" key="7">
    <source>
        <dbReference type="ARBA" id="ARBA00022692"/>
    </source>
</evidence>
<evidence type="ECO:0000256" key="1">
    <source>
        <dbReference type="ARBA" id="ARBA00004141"/>
    </source>
</evidence>
<feature type="domain" description="Sodium/calcium exchanger membrane region" evidence="19">
    <location>
        <begin position="69"/>
        <end position="160"/>
    </location>
</feature>
<keyword evidence="10" id="KW-0769">Symport</keyword>
<keyword evidence="14" id="KW-0406">Ion transport</keyword>
<keyword evidence="12 18" id="KW-1133">Transmembrane helix</keyword>
<keyword evidence="15 18" id="KW-0472">Membrane</keyword>
<dbReference type="EMBL" id="HBNS01024401">
    <property type="protein sequence ID" value="CAE4615483.1"/>
    <property type="molecule type" value="Transcribed_RNA"/>
</dbReference>
<organism evidence="20">
    <name type="scientific">Ditylum brightwellii</name>
    <dbReference type="NCBI Taxonomy" id="49249"/>
    <lineage>
        <taxon>Eukaryota</taxon>
        <taxon>Sar</taxon>
        <taxon>Stramenopiles</taxon>
        <taxon>Ochrophyta</taxon>
        <taxon>Bacillariophyta</taxon>
        <taxon>Mediophyceae</taxon>
        <taxon>Lithodesmiophycidae</taxon>
        <taxon>Lithodesmiales</taxon>
        <taxon>Lithodesmiaceae</taxon>
        <taxon>Ditylum</taxon>
    </lineage>
</organism>
<evidence type="ECO:0000256" key="11">
    <source>
        <dbReference type="ARBA" id="ARBA00022958"/>
    </source>
</evidence>
<dbReference type="GO" id="GO:0015293">
    <property type="term" value="F:symporter activity"/>
    <property type="evidence" value="ECO:0007669"/>
    <property type="project" value="UniProtKB-KW"/>
</dbReference>
<dbReference type="GO" id="GO:0006874">
    <property type="term" value="P:intracellular calcium ion homeostasis"/>
    <property type="evidence" value="ECO:0007669"/>
    <property type="project" value="TreeGrafter"/>
</dbReference>
<keyword evidence="13" id="KW-0915">Sodium</keyword>
<feature type="transmembrane region" description="Helical" evidence="18">
    <location>
        <begin position="36"/>
        <end position="56"/>
    </location>
</feature>
<feature type="transmembrane region" description="Helical" evidence="18">
    <location>
        <begin position="102"/>
        <end position="125"/>
    </location>
</feature>
<feature type="compositionally biased region" description="Acidic residues" evidence="17">
    <location>
        <begin position="12"/>
        <end position="22"/>
    </location>
</feature>
<evidence type="ECO:0000256" key="6">
    <source>
        <dbReference type="ARBA" id="ARBA00022568"/>
    </source>
</evidence>
<evidence type="ECO:0000256" key="17">
    <source>
        <dbReference type="SAM" id="MobiDB-lite"/>
    </source>
</evidence>
<dbReference type="PANTHER" id="PTHR10846:SF73">
    <property type="entry name" value="SODIUM_CALCIUM EXCHANGER MEMBRANE REGION DOMAIN-CONTAINING PROTEIN"/>
    <property type="match status" value="1"/>
</dbReference>
<keyword evidence="11" id="KW-0630">Potassium</keyword>
<evidence type="ECO:0000256" key="12">
    <source>
        <dbReference type="ARBA" id="ARBA00022989"/>
    </source>
</evidence>
<keyword evidence="5" id="KW-0633">Potassium transport</keyword>
<dbReference type="GO" id="GO:0005262">
    <property type="term" value="F:calcium channel activity"/>
    <property type="evidence" value="ECO:0007669"/>
    <property type="project" value="TreeGrafter"/>
</dbReference>
<dbReference type="AlphaFoldDB" id="A0A7S4RIQ1"/>
<keyword evidence="4" id="KW-0050">Antiport</keyword>
<feature type="transmembrane region" description="Helical" evidence="18">
    <location>
        <begin position="68"/>
        <end position="90"/>
    </location>
</feature>
<evidence type="ECO:0000256" key="14">
    <source>
        <dbReference type="ARBA" id="ARBA00023065"/>
    </source>
</evidence>
<dbReference type="GO" id="GO:0005886">
    <property type="term" value="C:plasma membrane"/>
    <property type="evidence" value="ECO:0007669"/>
    <property type="project" value="TreeGrafter"/>
</dbReference>
<evidence type="ECO:0000256" key="8">
    <source>
        <dbReference type="ARBA" id="ARBA00022729"/>
    </source>
</evidence>
<proteinExistence type="inferred from homology"/>
<evidence type="ECO:0000256" key="5">
    <source>
        <dbReference type="ARBA" id="ARBA00022538"/>
    </source>
</evidence>
<dbReference type="FunFam" id="1.20.1420.30:FF:000009">
    <property type="entry name" value="sodium/potassium/calcium exchanger 5 isoform X2"/>
    <property type="match status" value="1"/>
</dbReference>
<keyword evidence="3" id="KW-0813">Transport</keyword>
<dbReference type="InterPro" id="IPR004481">
    <property type="entry name" value="K/Na/Ca-exchanger"/>
</dbReference>
<keyword evidence="6" id="KW-0109">Calcium transport</keyword>
<dbReference type="InterPro" id="IPR004837">
    <property type="entry name" value="NaCa_Exmemb"/>
</dbReference>
<evidence type="ECO:0000256" key="3">
    <source>
        <dbReference type="ARBA" id="ARBA00022448"/>
    </source>
</evidence>
<keyword evidence="7 18" id="KW-0812">Transmembrane</keyword>
<keyword evidence="9" id="KW-0106">Calcium</keyword>
<feature type="compositionally biased region" description="Basic and acidic residues" evidence="17">
    <location>
        <begin position="1"/>
        <end position="11"/>
    </location>
</feature>
<dbReference type="InterPro" id="IPR044880">
    <property type="entry name" value="NCX_ion-bd_dom_sf"/>
</dbReference>
<comment type="subcellular location">
    <subcellularLocation>
        <location evidence="1">Membrane</location>
        <topology evidence="1">Multi-pass membrane protein</topology>
    </subcellularLocation>
</comment>
<keyword evidence="8" id="KW-0732">Signal</keyword>
<evidence type="ECO:0000256" key="4">
    <source>
        <dbReference type="ARBA" id="ARBA00022449"/>
    </source>
</evidence>
<evidence type="ECO:0000256" key="2">
    <source>
        <dbReference type="ARBA" id="ARBA00005364"/>
    </source>
</evidence>
<gene>
    <name evidence="20" type="ORF">DBRI00130_LOCUS19249</name>
</gene>
<evidence type="ECO:0000256" key="18">
    <source>
        <dbReference type="SAM" id="Phobius"/>
    </source>
</evidence>
<sequence length="181" mass="20088">MLYHRQEQKVVEEEEEEEDDDNICASLSPPTYEDGIFAWIKYIILLPIVLALALTVPDVRRPGLARWCYISFIISILWIGVFSYFMVSWAEVIGNTIGIPPVVMGLTLLAAGTSVPDLLSSVIVARMGEGDMALSSSIGSNIFDIMVGLPVPWIVFTAIPSKPSTVVVRVILRGRKKQFFK</sequence>
<evidence type="ECO:0000256" key="15">
    <source>
        <dbReference type="ARBA" id="ARBA00023136"/>
    </source>
</evidence>
<protein>
    <recommendedName>
        <fullName evidence="19">Sodium/calcium exchanger membrane region domain-containing protein</fullName>
    </recommendedName>
</protein>
<feature type="region of interest" description="Disordered" evidence="17">
    <location>
        <begin position="1"/>
        <end position="22"/>
    </location>
</feature>
<dbReference type="Gene3D" id="1.20.1420.30">
    <property type="entry name" value="NCX, central ion-binding region"/>
    <property type="match status" value="1"/>
</dbReference>
<evidence type="ECO:0000256" key="9">
    <source>
        <dbReference type="ARBA" id="ARBA00022837"/>
    </source>
</evidence>
<evidence type="ECO:0000256" key="13">
    <source>
        <dbReference type="ARBA" id="ARBA00023053"/>
    </source>
</evidence>
<evidence type="ECO:0000256" key="10">
    <source>
        <dbReference type="ARBA" id="ARBA00022847"/>
    </source>
</evidence>
<evidence type="ECO:0000313" key="20">
    <source>
        <dbReference type="EMBL" id="CAE4615483.1"/>
    </source>
</evidence>